<dbReference type="GO" id="GO:0008757">
    <property type="term" value="F:S-adenosylmethionine-dependent methyltransferase activity"/>
    <property type="evidence" value="ECO:0007669"/>
    <property type="project" value="InterPro"/>
</dbReference>
<dbReference type="PANTHER" id="PTHR44942:SF4">
    <property type="entry name" value="METHYLTRANSFERASE TYPE 11 DOMAIN-CONTAINING PROTEIN"/>
    <property type="match status" value="1"/>
</dbReference>
<evidence type="ECO:0000259" key="5">
    <source>
        <dbReference type="Pfam" id="PF08241"/>
    </source>
</evidence>
<dbReference type="CDD" id="cd02440">
    <property type="entry name" value="AdoMet_MTases"/>
    <property type="match status" value="1"/>
</dbReference>
<feature type="domain" description="Methyltransferase type 11" evidence="5">
    <location>
        <begin position="50"/>
        <end position="139"/>
    </location>
</feature>
<dbReference type="Proteomes" id="UP000683575">
    <property type="component" value="Chromosome"/>
</dbReference>
<dbReference type="Pfam" id="PF08241">
    <property type="entry name" value="Methyltransf_11"/>
    <property type="match status" value="1"/>
</dbReference>
<accession>A0A975XZH6</accession>
<keyword evidence="2 6" id="KW-0489">Methyltransferase</keyword>
<evidence type="ECO:0000256" key="3">
    <source>
        <dbReference type="ARBA" id="ARBA00022679"/>
    </source>
</evidence>
<name>A0A975XZH6_9ACTN</name>
<protein>
    <submittedName>
        <fullName evidence="6">Methyltransferase domain-containing protein</fullName>
    </submittedName>
</protein>
<dbReference type="AlphaFoldDB" id="A0A975XZH6"/>
<evidence type="ECO:0000313" key="7">
    <source>
        <dbReference type="Proteomes" id="UP000683575"/>
    </source>
</evidence>
<gene>
    <name evidence="6" type="ORF">KRR39_18660</name>
</gene>
<dbReference type="GO" id="GO:0032259">
    <property type="term" value="P:methylation"/>
    <property type="evidence" value="ECO:0007669"/>
    <property type="project" value="UniProtKB-KW"/>
</dbReference>
<dbReference type="EMBL" id="CP077062">
    <property type="protein sequence ID" value="QWZ07446.1"/>
    <property type="molecule type" value="Genomic_DNA"/>
</dbReference>
<comment type="similarity">
    <text evidence="1">Belongs to the methyltransferase superfamily.</text>
</comment>
<dbReference type="PANTHER" id="PTHR44942">
    <property type="entry name" value="METHYLTRANSF_11 DOMAIN-CONTAINING PROTEIN"/>
    <property type="match status" value="1"/>
</dbReference>
<reference evidence="6" key="1">
    <citation type="submission" date="2021-06" db="EMBL/GenBank/DDBJ databases">
        <title>Complete genome sequence of Nocardioides sp. G188.</title>
        <authorList>
            <person name="Im W.-T."/>
        </authorList>
    </citation>
    <scope>NUCLEOTIDE SEQUENCE</scope>
    <source>
        <strain evidence="6">G188</strain>
    </source>
</reference>
<proteinExistence type="inferred from homology"/>
<keyword evidence="3" id="KW-0808">Transferase</keyword>
<evidence type="ECO:0000313" key="6">
    <source>
        <dbReference type="EMBL" id="QWZ07446.1"/>
    </source>
</evidence>
<dbReference type="KEGG" id="nps:KRR39_18660"/>
<feature type="compositionally biased region" description="Basic and acidic residues" evidence="4">
    <location>
        <begin position="256"/>
        <end position="270"/>
    </location>
</feature>
<evidence type="ECO:0000256" key="2">
    <source>
        <dbReference type="ARBA" id="ARBA00022603"/>
    </source>
</evidence>
<keyword evidence="7" id="KW-1185">Reference proteome</keyword>
<dbReference type="InterPro" id="IPR051052">
    <property type="entry name" value="Diverse_substrate_MTase"/>
</dbReference>
<evidence type="ECO:0000256" key="1">
    <source>
        <dbReference type="ARBA" id="ARBA00008361"/>
    </source>
</evidence>
<dbReference type="RefSeq" id="WP_216938957.1">
    <property type="nucleotide sequence ID" value="NZ_CP077062.1"/>
</dbReference>
<dbReference type="InterPro" id="IPR013216">
    <property type="entry name" value="Methyltransf_11"/>
</dbReference>
<organism evidence="6 7">
    <name type="scientific">Nocardioides panacis</name>
    <dbReference type="NCBI Taxonomy" id="2849501"/>
    <lineage>
        <taxon>Bacteria</taxon>
        <taxon>Bacillati</taxon>
        <taxon>Actinomycetota</taxon>
        <taxon>Actinomycetes</taxon>
        <taxon>Propionibacteriales</taxon>
        <taxon>Nocardioidaceae</taxon>
        <taxon>Nocardioides</taxon>
    </lineage>
</organism>
<evidence type="ECO:0000256" key="4">
    <source>
        <dbReference type="SAM" id="MobiDB-lite"/>
    </source>
</evidence>
<sequence length="283" mass="31577">MDSADPLHRRERTAPALSFGGVADAYDRARPSYPAEAVTWLTGLDHAHVLELGAGTGKLTEELVRQGHRVVATDPIDAMLRHLVRRLPGTPAAVAAAERIPLRARSVDTVVGAQSFHWWDVERALPEIARVLRPGGHLSLVWNLRDERIPWVRRLGTLIGTQEQQNDPTHALLSSNLFGFVESATFRFWQPLDRARLRDLVLSRSNIAMMTETNRERVMAQVDEMYESYGRGADGMLLPYVTRCYKAVVRPPSLADDDRPDRPTPSRASDDGGDADALLIDFQ</sequence>
<feature type="region of interest" description="Disordered" evidence="4">
    <location>
        <begin position="252"/>
        <end position="275"/>
    </location>
</feature>